<evidence type="ECO:0000313" key="3">
    <source>
        <dbReference type="EMBL" id="MBP1862140.1"/>
    </source>
</evidence>
<gene>
    <name evidence="3" type="ORF">J2Z75_005671</name>
</gene>
<feature type="transmembrane region" description="Helical" evidence="1">
    <location>
        <begin position="450"/>
        <end position="471"/>
    </location>
</feature>
<dbReference type="EMBL" id="JAGGJV010000014">
    <property type="protein sequence ID" value="MBP1862140.1"/>
    <property type="molecule type" value="Genomic_DNA"/>
</dbReference>
<reference evidence="3 4" key="1">
    <citation type="submission" date="2021-03" db="EMBL/GenBank/DDBJ databases">
        <title>Genomic Encyclopedia of Type Strains, Phase IV (KMG-IV): sequencing the most valuable type-strain genomes for metagenomic binning, comparative biology and taxonomic classification.</title>
        <authorList>
            <person name="Goeker M."/>
        </authorList>
    </citation>
    <scope>NUCLEOTIDE SEQUENCE [LARGE SCALE GENOMIC DNA]</scope>
    <source>
        <strain evidence="3 4">DSM 26427</strain>
    </source>
</reference>
<dbReference type="PANTHER" id="PTHR38812:SF2">
    <property type="entry name" value="MU-LIKE PROPHAGE FLUMU PROTEIN GP42"/>
    <property type="match status" value="1"/>
</dbReference>
<dbReference type="InterPro" id="IPR013491">
    <property type="entry name" value="Tape_meas_N"/>
</dbReference>
<evidence type="ECO:0000259" key="2">
    <source>
        <dbReference type="Pfam" id="PF20155"/>
    </source>
</evidence>
<feature type="transmembrane region" description="Helical" evidence="1">
    <location>
        <begin position="414"/>
        <end position="438"/>
    </location>
</feature>
<keyword evidence="1" id="KW-0472">Membrane</keyword>
<sequence length="959" mass="101713">MKFMMIFEGVDRATKIMNKIMTAEKRTAASVKAGGKATEASSNAATRATERAAAAFNRVGSAARSAFNVVVSGAQAAGRAIVSLHQKTVALGKSGFNQITTGAGKAFRGLTVAAGIAATLMASSALAANQLVGTASKFEKFQTILETTEGSSAKAKAAMGWVTDFAVKTPYELDQVMDSFVKLRAYGLDPTNGLLQDLGDTAAAMGKPLEMAVEAIADAVTGENERLKEFGIKAAVKGNEIYYTYTVNGQKKIAKALASDPGGIQAAITGIMRERYGGAMEKLARTWDGMVSNLSDIWLKFQLAIMNAGLFDWMKGKLQGVLDTVNRLQATGELDKWAAKIGAAIQSVLEGTWTFATRAYEIFSKLAVYLQAASDYVGGWENLAMVLAGFAFAPTLIATAAGLVQIAYGLTLLATALAANPIILAIVAIAAGAALIYANWDKIGAFFSNLWASITAGIATAWAAITDFLGFDPLAMLSAGWSDLTSAISAAWDSLPSLEWSGMIPTLSWSNFVTVLEWASWLHPLRWLDLIPGFSWAAIIKTGLNWADYIASLDWAAYLPSLSWSGIVSALSWSNVLTVINWASWLHPLRWLDFIPGFSWSGIIQGGLDWASYITGLKWSDYLPSFSWPAFPAFSWPDLPAFKWPDFPALDLPEMPDIAGWIGSLGDKISVAIDGLATRATAAWAKVKSVFTFGADAEMQASVNVTDPATIRATAAATAALKTDMEAVAAIDTGPAMGRLAALEAAAKRVSDTVMSSIRQAQAFLGAVSFYPQGVALMDTLAAGIRARAAVVIEEIRKVTQLVRDHLPSSPAKTGPLSDIHRLKFTETIAGSIHAAPMVKAMRTAAAATMAAAAIAMPALSAQAGPQMPATQQAANVPPSDAARNEAARAAVARVSVQSQSAAQPAGSPIAIHFKAETKIQGGNADEVRQQWDDLMSQSGRKIAELVDEELRRRARRNV</sequence>
<dbReference type="Proteomes" id="UP000823786">
    <property type="component" value="Unassembled WGS sequence"/>
</dbReference>
<feature type="domain" description="Tape measure protein N-terminal" evidence="2">
    <location>
        <begin position="130"/>
        <end position="231"/>
    </location>
</feature>
<keyword evidence="1" id="KW-0812">Transmembrane</keyword>
<dbReference type="PANTHER" id="PTHR38812">
    <property type="entry name" value="MU-LIKE PROPHAGE FLUMU PROTEIN GP42"/>
    <property type="match status" value="1"/>
</dbReference>
<keyword evidence="4" id="KW-1185">Reference proteome</keyword>
<comment type="caution">
    <text evidence="3">The sequence shown here is derived from an EMBL/GenBank/DDBJ whole genome shotgun (WGS) entry which is preliminary data.</text>
</comment>
<dbReference type="RefSeq" id="WP_209857119.1">
    <property type="nucleotide sequence ID" value="NZ_JAGGJV010000014.1"/>
</dbReference>
<protein>
    <recommendedName>
        <fullName evidence="2">Tape measure protein N-terminal domain-containing protein</fullName>
    </recommendedName>
</protein>
<keyword evidence="1" id="KW-1133">Transmembrane helix</keyword>
<dbReference type="InterPro" id="IPR053058">
    <property type="entry name" value="Mulikevirus_tape_measure"/>
</dbReference>
<proteinExistence type="predicted"/>
<dbReference type="Pfam" id="PF20155">
    <property type="entry name" value="TMP_3"/>
    <property type="match status" value="1"/>
</dbReference>
<feature type="transmembrane region" description="Helical" evidence="1">
    <location>
        <begin position="383"/>
        <end position="408"/>
    </location>
</feature>
<name>A0ABS4EVZ8_9HYPH</name>
<organism evidence="3 4">
    <name type="scientific">Rhizobium herbae</name>
    <dbReference type="NCBI Taxonomy" id="508661"/>
    <lineage>
        <taxon>Bacteria</taxon>
        <taxon>Pseudomonadati</taxon>
        <taxon>Pseudomonadota</taxon>
        <taxon>Alphaproteobacteria</taxon>
        <taxon>Hyphomicrobiales</taxon>
        <taxon>Rhizobiaceae</taxon>
        <taxon>Rhizobium/Agrobacterium group</taxon>
        <taxon>Rhizobium</taxon>
    </lineage>
</organism>
<evidence type="ECO:0000313" key="4">
    <source>
        <dbReference type="Proteomes" id="UP000823786"/>
    </source>
</evidence>
<accession>A0ABS4EVZ8</accession>
<evidence type="ECO:0000256" key="1">
    <source>
        <dbReference type="SAM" id="Phobius"/>
    </source>
</evidence>